<dbReference type="AlphaFoldDB" id="A0A238JI76"/>
<gene>
    <name evidence="4" type="ORF">TRP8649_04275</name>
</gene>
<keyword evidence="3" id="KW-0143">Chaperone</keyword>
<evidence type="ECO:0000256" key="3">
    <source>
        <dbReference type="ARBA" id="ARBA00023186"/>
    </source>
</evidence>
<dbReference type="GO" id="GO:0006099">
    <property type="term" value="P:tricarboxylic acid cycle"/>
    <property type="evidence" value="ECO:0007669"/>
    <property type="project" value="TreeGrafter"/>
</dbReference>
<dbReference type="Gene3D" id="1.10.150.250">
    <property type="entry name" value="Flavinator of succinate dehydrogenase"/>
    <property type="match status" value="1"/>
</dbReference>
<name>A0A238JI76_9RHOB</name>
<dbReference type="PANTHER" id="PTHR12469">
    <property type="entry name" value="PROTEIN EMI5 HOMOLOG, MITOCHONDRIAL"/>
    <property type="match status" value="1"/>
</dbReference>
<keyword evidence="5" id="KW-1185">Reference proteome</keyword>
<protein>
    <recommendedName>
        <fullName evidence="2">FAD assembly factor SdhE</fullName>
    </recommendedName>
</protein>
<organism evidence="4 5">
    <name type="scientific">Pelagimonas phthalicica</name>
    <dbReference type="NCBI Taxonomy" id="1037362"/>
    <lineage>
        <taxon>Bacteria</taxon>
        <taxon>Pseudomonadati</taxon>
        <taxon>Pseudomonadota</taxon>
        <taxon>Alphaproteobacteria</taxon>
        <taxon>Rhodobacterales</taxon>
        <taxon>Roseobacteraceae</taxon>
        <taxon>Pelagimonas</taxon>
    </lineage>
</organism>
<dbReference type="OrthoDB" id="9807264at2"/>
<dbReference type="InterPro" id="IPR036714">
    <property type="entry name" value="SDH_sf"/>
</dbReference>
<evidence type="ECO:0000313" key="5">
    <source>
        <dbReference type="Proteomes" id="UP000225972"/>
    </source>
</evidence>
<dbReference type="EMBL" id="FXXP01000003">
    <property type="protein sequence ID" value="SMX30135.1"/>
    <property type="molecule type" value="Genomic_DNA"/>
</dbReference>
<sequence>MTAETHENRLRRLNMRSMRRGTKEMDILLMRYTAARLAELSAAELDAYEALLDENDQDIYQWISQQKPAPTAHQPTVNDIIAVAANG</sequence>
<accession>A0A238JI76</accession>
<comment type="similarity">
    <text evidence="1">Belongs to the SdhE FAD assembly factor family.</text>
</comment>
<evidence type="ECO:0000256" key="1">
    <source>
        <dbReference type="ARBA" id="ARBA00008571"/>
    </source>
</evidence>
<evidence type="ECO:0000256" key="2">
    <source>
        <dbReference type="ARBA" id="ARBA00019418"/>
    </source>
</evidence>
<evidence type="ECO:0000313" key="4">
    <source>
        <dbReference type="EMBL" id="SMX30135.1"/>
    </source>
</evidence>
<reference evidence="5" key="1">
    <citation type="submission" date="2017-05" db="EMBL/GenBank/DDBJ databases">
        <authorList>
            <person name="Rodrigo-Torres L."/>
            <person name="Arahal R. D."/>
            <person name="Lucena T."/>
        </authorList>
    </citation>
    <scope>NUCLEOTIDE SEQUENCE [LARGE SCALE GENOMIC DNA]</scope>
    <source>
        <strain evidence="5">CECT 8649</strain>
    </source>
</reference>
<dbReference type="Proteomes" id="UP000225972">
    <property type="component" value="Unassembled WGS sequence"/>
</dbReference>
<dbReference type="SUPFAM" id="SSF109910">
    <property type="entry name" value="YgfY-like"/>
    <property type="match status" value="1"/>
</dbReference>
<proteinExistence type="inferred from homology"/>
<dbReference type="InterPro" id="IPR005631">
    <property type="entry name" value="SDH"/>
</dbReference>
<dbReference type="Pfam" id="PF03937">
    <property type="entry name" value="Sdh5"/>
    <property type="match status" value="1"/>
</dbReference>
<dbReference type="RefSeq" id="WP_099248927.1">
    <property type="nucleotide sequence ID" value="NZ_FXXP01000003.1"/>
</dbReference>
<dbReference type="PANTHER" id="PTHR12469:SF2">
    <property type="entry name" value="SUCCINATE DEHYDROGENASE ASSEMBLY FACTOR 2, MITOCHONDRIAL"/>
    <property type="match status" value="1"/>
</dbReference>